<dbReference type="GO" id="GO:0016787">
    <property type="term" value="F:hydrolase activity"/>
    <property type="evidence" value="ECO:0007669"/>
    <property type="project" value="UniProtKB-KW"/>
</dbReference>
<name>A0A1V9AAS5_SACPI</name>
<keyword evidence="2" id="KW-1185">Reference proteome</keyword>
<accession>A0A1V9AAS5</accession>
<reference evidence="1 2" key="1">
    <citation type="submission" date="2017-02" db="EMBL/GenBank/DDBJ databases">
        <title>Draft genome of Saccharomonospora sp. 154.</title>
        <authorList>
            <person name="Alonso-Carmona G.S."/>
            <person name="De La Haba R."/>
            <person name="Vera-Gargallo B."/>
            <person name="Sandoval-Trujillo A.H."/>
            <person name="Ramirez-Duran N."/>
            <person name="Ventosa A."/>
        </authorList>
    </citation>
    <scope>NUCLEOTIDE SEQUENCE [LARGE SCALE GENOMIC DNA]</scope>
    <source>
        <strain evidence="1 2">LRS4.154</strain>
    </source>
</reference>
<organism evidence="1 2">
    <name type="scientific">Saccharomonospora piscinae</name>
    <dbReference type="NCBI Taxonomy" id="687388"/>
    <lineage>
        <taxon>Bacteria</taxon>
        <taxon>Bacillati</taxon>
        <taxon>Actinomycetota</taxon>
        <taxon>Actinomycetes</taxon>
        <taxon>Pseudonocardiales</taxon>
        <taxon>Pseudonocardiaceae</taxon>
        <taxon>Saccharomonospora</taxon>
    </lineage>
</organism>
<sequence>MLLPGTGSDEVFVRSVFTRPLAAFGIAAVAPPPPPGESVVRGSLALLDRLADAERQPLLVGGISLGAQLATEWALRNTDRCAGVLAALPAWHGPAARAPAALAATATAELVERQGIDAALDAATAGVAPWLADELTRAWRRHGSGLAPGLRAAAHHPAPALAELGALPVAVGVAACTDDPVHPAAVARTWATALPRADVVETTLTALGADRESLGRAAALAWLRAWHRR</sequence>
<comment type="caution">
    <text evidence="1">The sequence shown here is derived from an EMBL/GenBank/DDBJ whole genome shotgun (WGS) entry which is preliminary data.</text>
</comment>
<dbReference type="SUPFAM" id="SSF53474">
    <property type="entry name" value="alpha/beta-Hydrolases"/>
    <property type="match status" value="1"/>
</dbReference>
<keyword evidence="1" id="KW-0378">Hydrolase</keyword>
<protein>
    <submittedName>
        <fullName evidence="1">Alpha/beta hydrolase</fullName>
    </submittedName>
</protein>
<dbReference type="AlphaFoldDB" id="A0A1V9AAS5"/>
<gene>
    <name evidence="1" type="ORF">B1813_05655</name>
</gene>
<dbReference type="InterPro" id="IPR029058">
    <property type="entry name" value="AB_hydrolase_fold"/>
</dbReference>
<evidence type="ECO:0000313" key="2">
    <source>
        <dbReference type="Proteomes" id="UP000192591"/>
    </source>
</evidence>
<dbReference type="STRING" id="1962155.B1813_05655"/>
<dbReference type="Proteomes" id="UP000192591">
    <property type="component" value="Unassembled WGS sequence"/>
</dbReference>
<proteinExistence type="predicted"/>
<dbReference type="Gene3D" id="3.40.50.1820">
    <property type="entry name" value="alpha/beta hydrolase"/>
    <property type="match status" value="1"/>
</dbReference>
<dbReference type="EMBL" id="MWIH01000003">
    <property type="protein sequence ID" value="OQO94161.1"/>
    <property type="molecule type" value="Genomic_DNA"/>
</dbReference>
<evidence type="ECO:0000313" key="1">
    <source>
        <dbReference type="EMBL" id="OQO94161.1"/>
    </source>
</evidence>